<keyword evidence="1" id="KW-0472">Membrane</keyword>
<name>X1UQI0_9ZZZZ</name>
<sequence>MEEWLNFIRGLVRPILTFAIIGILAGLVFVFAGKFMDTEIARALLFFFTGAGTVVLGYWFGERKASK</sequence>
<keyword evidence="1" id="KW-0812">Transmembrane</keyword>
<gene>
    <name evidence="2" type="ORF">S12H4_38740</name>
</gene>
<protein>
    <submittedName>
        <fullName evidence="2">Uncharacterized protein</fullName>
    </submittedName>
</protein>
<feature type="transmembrane region" description="Helical" evidence="1">
    <location>
        <begin position="43"/>
        <end position="61"/>
    </location>
</feature>
<accession>X1UQI0</accession>
<organism evidence="2">
    <name type="scientific">marine sediment metagenome</name>
    <dbReference type="NCBI Taxonomy" id="412755"/>
    <lineage>
        <taxon>unclassified sequences</taxon>
        <taxon>metagenomes</taxon>
        <taxon>ecological metagenomes</taxon>
    </lineage>
</organism>
<feature type="transmembrane region" description="Helical" evidence="1">
    <location>
        <begin position="12"/>
        <end position="31"/>
    </location>
</feature>
<proteinExistence type="predicted"/>
<dbReference type="AlphaFoldDB" id="X1UQI0"/>
<comment type="caution">
    <text evidence="2">The sequence shown here is derived from an EMBL/GenBank/DDBJ whole genome shotgun (WGS) entry which is preliminary data.</text>
</comment>
<keyword evidence="1" id="KW-1133">Transmembrane helix</keyword>
<evidence type="ECO:0000256" key="1">
    <source>
        <dbReference type="SAM" id="Phobius"/>
    </source>
</evidence>
<reference evidence="2" key="1">
    <citation type="journal article" date="2014" name="Front. Microbiol.">
        <title>High frequency of phylogenetically diverse reductive dehalogenase-homologous genes in deep subseafloor sedimentary metagenomes.</title>
        <authorList>
            <person name="Kawai M."/>
            <person name="Futagami T."/>
            <person name="Toyoda A."/>
            <person name="Takaki Y."/>
            <person name="Nishi S."/>
            <person name="Hori S."/>
            <person name="Arai W."/>
            <person name="Tsubouchi T."/>
            <person name="Morono Y."/>
            <person name="Uchiyama I."/>
            <person name="Ito T."/>
            <person name="Fujiyama A."/>
            <person name="Inagaki F."/>
            <person name="Takami H."/>
        </authorList>
    </citation>
    <scope>NUCLEOTIDE SEQUENCE</scope>
    <source>
        <strain evidence="2">Expedition CK06-06</strain>
    </source>
</reference>
<dbReference type="EMBL" id="BARW01023342">
    <property type="protein sequence ID" value="GAI94599.1"/>
    <property type="molecule type" value="Genomic_DNA"/>
</dbReference>
<evidence type="ECO:0000313" key="2">
    <source>
        <dbReference type="EMBL" id="GAI94599.1"/>
    </source>
</evidence>